<comment type="caution">
    <text evidence="1">The sequence shown here is derived from an EMBL/GenBank/DDBJ whole genome shotgun (WGS) entry which is preliminary data.</text>
</comment>
<dbReference type="EMBL" id="JAWDGP010007701">
    <property type="protein sequence ID" value="KAK3708267.1"/>
    <property type="molecule type" value="Genomic_DNA"/>
</dbReference>
<keyword evidence="2" id="KW-1185">Reference proteome</keyword>
<gene>
    <name evidence="1" type="ORF">RRG08_023669</name>
</gene>
<protein>
    <submittedName>
        <fullName evidence="1">Uncharacterized protein</fullName>
    </submittedName>
</protein>
<accession>A0AAE0XSM2</accession>
<dbReference type="Proteomes" id="UP001283361">
    <property type="component" value="Unassembled WGS sequence"/>
</dbReference>
<proteinExistence type="predicted"/>
<reference evidence="1" key="1">
    <citation type="journal article" date="2023" name="G3 (Bethesda)">
        <title>A reference genome for the long-term kleptoplast-retaining sea slug Elysia crispata morphotype clarki.</title>
        <authorList>
            <person name="Eastman K.E."/>
            <person name="Pendleton A.L."/>
            <person name="Shaikh M.A."/>
            <person name="Suttiyut T."/>
            <person name="Ogas R."/>
            <person name="Tomko P."/>
            <person name="Gavelis G."/>
            <person name="Widhalm J.R."/>
            <person name="Wisecaver J.H."/>
        </authorList>
    </citation>
    <scope>NUCLEOTIDE SEQUENCE</scope>
    <source>
        <strain evidence="1">ECLA1</strain>
    </source>
</reference>
<dbReference type="AlphaFoldDB" id="A0AAE0XSM2"/>
<organism evidence="1 2">
    <name type="scientific">Elysia crispata</name>
    <name type="common">lettuce slug</name>
    <dbReference type="NCBI Taxonomy" id="231223"/>
    <lineage>
        <taxon>Eukaryota</taxon>
        <taxon>Metazoa</taxon>
        <taxon>Spiralia</taxon>
        <taxon>Lophotrochozoa</taxon>
        <taxon>Mollusca</taxon>
        <taxon>Gastropoda</taxon>
        <taxon>Heterobranchia</taxon>
        <taxon>Euthyneura</taxon>
        <taxon>Panpulmonata</taxon>
        <taxon>Sacoglossa</taxon>
        <taxon>Placobranchoidea</taxon>
        <taxon>Plakobranchidae</taxon>
        <taxon>Elysia</taxon>
    </lineage>
</organism>
<evidence type="ECO:0000313" key="2">
    <source>
        <dbReference type="Proteomes" id="UP001283361"/>
    </source>
</evidence>
<evidence type="ECO:0000313" key="1">
    <source>
        <dbReference type="EMBL" id="KAK3708267.1"/>
    </source>
</evidence>
<sequence length="71" mass="8069">MIMKSVKALRESLLTSHANLDFEEVVLSFNMYLLCYSDGLGVFRDTALTCRHNMAPSPATPTYERIIMKRA</sequence>
<name>A0AAE0XSM2_9GAST</name>